<dbReference type="PANTHER" id="PTHR47053:SF3">
    <property type="entry name" value="GAMMA-D-GLUTAMYL-L-LYSINE DIPEPTIDYL-PEPTIDASE"/>
    <property type="match status" value="1"/>
</dbReference>
<protein>
    <submittedName>
        <fullName evidence="7">Cell wall-associated NlpC family hydrolase</fullName>
    </submittedName>
</protein>
<dbReference type="PROSITE" id="PS51935">
    <property type="entry name" value="NLPC_P60"/>
    <property type="match status" value="1"/>
</dbReference>
<accession>A0ABU1J034</accession>
<keyword evidence="2" id="KW-0645">Protease</keyword>
<keyword evidence="4" id="KW-0788">Thiol protease</keyword>
<keyword evidence="8" id="KW-1185">Reference proteome</keyword>
<dbReference type="SUPFAM" id="SSF54001">
    <property type="entry name" value="Cysteine proteinases"/>
    <property type="match status" value="1"/>
</dbReference>
<evidence type="ECO:0000256" key="3">
    <source>
        <dbReference type="ARBA" id="ARBA00022801"/>
    </source>
</evidence>
<dbReference type="Pfam" id="PF00877">
    <property type="entry name" value="NLPC_P60"/>
    <property type="match status" value="1"/>
</dbReference>
<feature type="chain" id="PRO_5045960321" evidence="5">
    <location>
        <begin position="39"/>
        <end position="359"/>
    </location>
</feature>
<comment type="similarity">
    <text evidence="1">Belongs to the peptidase C40 family.</text>
</comment>
<dbReference type="InterPro" id="IPR038765">
    <property type="entry name" value="Papain-like_cys_pep_sf"/>
</dbReference>
<dbReference type="InterPro" id="IPR000064">
    <property type="entry name" value="NLP_P60_dom"/>
</dbReference>
<dbReference type="Gene3D" id="3.90.1720.10">
    <property type="entry name" value="endopeptidase domain like (from Nostoc punctiforme)"/>
    <property type="match status" value="1"/>
</dbReference>
<keyword evidence="3 7" id="KW-0378">Hydrolase</keyword>
<evidence type="ECO:0000256" key="4">
    <source>
        <dbReference type="ARBA" id="ARBA00022807"/>
    </source>
</evidence>
<name>A0ABU1J034_9BACL</name>
<dbReference type="InterPro" id="IPR057812">
    <property type="entry name" value="SH3_YKFC_2nd"/>
</dbReference>
<proteinExistence type="inferred from homology"/>
<dbReference type="Proteomes" id="UP001185028">
    <property type="component" value="Unassembled WGS sequence"/>
</dbReference>
<dbReference type="GO" id="GO:0016787">
    <property type="term" value="F:hydrolase activity"/>
    <property type="evidence" value="ECO:0007669"/>
    <property type="project" value="UniProtKB-KW"/>
</dbReference>
<reference evidence="7 8" key="1">
    <citation type="submission" date="2023-07" db="EMBL/GenBank/DDBJ databases">
        <title>Genomic Encyclopedia of Type Strains, Phase IV (KMG-IV): sequencing the most valuable type-strain genomes for metagenomic binning, comparative biology and taxonomic classification.</title>
        <authorList>
            <person name="Goeker M."/>
        </authorList>
    </citation>
    <scope>NUCLEOTIDE SEQUENCE [LARGE SCALE GENOMIC DNA]</scope>
    <source>
        <strain evidence="7 8">DSM 22170</strain>
    </source>
</reference>
<evidence type="ECO:0000256" key="5">
    <source>
        <dbReference type="SAM" id="SignalP"/>
    </source>
</evidence>
<keyword evidence="5" id="KW-0732">Signal</keyword>
<organism evidence="7 8">
    <name type="scientific">Paenibacillus hunanensis</name>
    <dbReference type="NCBI Taxonomy" id="539262"/>
    <lineage>
        <taxon>Bacteria</taxon>
        <taxon>Bacillati</taxon>
        <taxon>Bacillota</taxon>
        <taxon>Bacilli</taxon>
        <taxon>Bacillales</taxon>
        <taxon>Paenibacillaceae</taxon>
        <taxon>Paenibacillus</taxon>
    </lineage>
</organism>
<sequence>MNEQSKGRLHRRTGAAMILWIMSVLLLWSAWLPASANAAEGGQAVTDLDCKTNATARKHLVNVAVATLWTEPGLARKLDAPSLTSPVDMNAWTKAMNTADKRRWLTGKTETQALYGQELRLLQVKGDWAYVAVVGQSTPKSSYGYPGWMPKAQMLTVNEASSYSNCSIAVVSDKTTTLYGEDRRTDLMELSFNTRLPITKRIDGWIGVHLPDYRTGWLKESAVKVIDPSKELPAPTAAEVIATGKRFLGLPYLWAGVSAYGFDCSGFTSTIYGFHGISLPRDASAQIKEGKAVSWNELKPGDLMFFAHKQGKGSVHHVSMYIGNGQMMHSPKAGKTVEIISINTPAYKTEFAGARRYIQ</sequence>
<evidence type="ECO:0000259" key="6">
    <source>
        <dbReference type="PROSITE" id="PS51935"/>
    </source>
</evidence>
<dbReference type="Pfam" id="PF23795">
    <property type="entry name" value="SH3_YKFC_2nd"/>
    <property type="match status" value="1"/>
</dbReference>
<dbReference type="RefSeq" id="WP_188774494.1">
    <property type="nucleotide sequence ID" value="NZ_BMMB01000002.1"/>
</dbReference>
<dbReference type="InterPro" id="IPR051202">
    <property type="entry name" value="Peptidase_C40"/>
</dbReference>
<evidence type="ECO:0000256" key="2">
    <source>
        <dbReference type="ARBA" id="ARBA00022670"/>
    </source>
</evidence>
<feature type="domain" description="NlpC/P60" evidence="6">
    <location>
        <begin position="234"/>
        <end position="358"/>
    </location>
</feature>
<dbReference type="EMBL" id="JAVDQH010000010">
    <property type="protein sequence ID" value="MDR6244869.1"/>
    <property type="molecule type" value="Genomic_DNA"/>
</dbReference>
<gene>
    <name evidence="7" type="ORF">JOC58_002766</name>
</gene>
<feature type="signal peptide" evidence="5">
    <location>
        <begin position="1"/>
        <end position="38"/>
    </location>
</feature>
<dbReference type="Gene3D" id="2.30.30.40">
    <property type="entry name" value="SH3 Domains"/>
    <property type="match status" value="1"/>
</dbReference>
<dbReference type="PANTHER" id="PTHR47053">
    <property type="entry name" value="MUREIN DD-ENDOPEPTIDASE MEPH-RELATED"/>
    <property type="match status" value="1"/>
</dbReference>
<evidence type="ECO:0000313" key="8">
    <source>
        <dbReference type="Proteomes" id="UP001185028"/>
    </source>
</evidence>
<evidence type="ECO:0000313" key="7">
    <source>
        <dbReference type="EMBL" id="MDR6244869.1"/>
    </source>
</evidence>
<evidence type="ECO:0000256" key="1">
    <source>
        <dbReference type="ARBA" id="ARBA00007074"/>
    </source>
</evidence>
<comment type="caution">
    <text evidence="7">The sequence shown here is derived from an EMBL/GenBank/DDBJ whole genome shotgun (WGS) entry which is preliminary data.</text>
</comment>